<accession>A0AAE1DYM9</accession>
<protein>
    <submittedName>
        <fullName evidence="1">Uncharacterized protein</fullName>
    </submittedName>
</protein>
<evidence type="ECO:0000313" key="2">
    <source>
        <dbReference type="Proteomes" id="UP001283361"/>
    </source>
</evidence>
<name>A0AAE1DYM9_9GAST</name>
<dbReference type="AlphaFoldDB" id="A0AAE1DYM9"/>
<gene>
    <name evidence="1" type="ORF">RRG08_011416</name>
</gene>
<reference evidence="1" key="1">
    <citation type="journal article" date="2023" name="G3 (Bethesda)">
        <title>A reference genome for the long-term kleptoplast-retaining sea slug Elysia crispata morphotype clarki.</title>
        <authorList>
            <person name="Eastman K.E."/>
            <person name="Pendleton A.L."/>
            <person name="Shaikh M.A."/>
            <person name="Suttiyut T."/>
            <person name="Ogas R."/>
            <person name="Tomko P."/>
            <person name="Gavelis G."/>
            <person name="Widhalm J.R."/>
            <person name="Wisecaver J.H."/>
        </authorList>
    </citation>
    <scope>NUCLEOTIDE SEQUENCE</scope>
    <source>
        <strain evidence="1">ECLA1</strain>
    </source>
</reference>
<dbReference type="Proteomes" id="UP001283361">
    <property type="component" value="Unassembled WGS sequence"/>
</dbReference>
<proteinExistence type="predicted"/>
<dbReference type="EMBL" id="JAWDGP010001892">
    <property type="protein sequence ID" value="KAK3787140.1"/>
    <property type="molecule type" value="Genomic_DNA"/>
</dbReference>
<comment type="caution">
    <text evidence="1">The sequence shown here is derived from an EMBL/GenBank/DDBJ whole genome shotgun (WGS) entry which is preliminary data.</text>
</comment>
<organism evidence="1 2">
    <name type="scientific">Elysia crispata</name>
    <name type="common">lettuce slug</name>
    <dbReference type="NCBI Taxonomy" id="231223"/>
    <lineage>
        <taxon>Eukaryota</taxon>
        <taxon>Metazoa</taxon>
        <taxon>Spiralia</taxon>
        <taxon>Lophotrochozoa</taxon>
        <taxon>Mollusca</taxon>
        <taxon>Gastropoda</taxon>
        <taxon>Heterobranchia</taxon>
        <taxon>Euthyneura</taxon>
        <taxon>Panpulmonata</taxon>
        <taxon>Sacoglossa</taxon>
        <taxon>Placobranchoidea</taxon>
        <taxon>Plakobranchidae</taxon>
        <taxon>Elysia</taxon>
    </lineage>
</organism>
<keyword evidence="2" id="KW-1185">Reference proteome</keyword>
<sequence length="139" mass="15237">MTTSLSVYPPEAGQFELIAGSHRGPHISGLIPELGANSGLYRTYKAMMDANFLRARRETSLVKVGNFFLAGFLSRARRETSLVKVGNFFLAGFLSIARRETSLVKSRRWTVSIPGHLPTAARGILLGLIERAIYGRNAA</sequence>
<evidence type="ECO:0000313" key="1">
    <source>
        <dbReference type="EMBL" id="KAK3787140.1"/>
    </source>
</evidence>